<keyword evidence="1" id="KW-0812">Transmembrane</keyword>
<proteinExistence type="predicted"/>
<evidence type="ECO:0000256" key="1">
    <source>
        <dbReference type="SAM" id="Phobius"/>
    </source>
</evidence>
<dbReference type="Pfam" id="PF07963">
    <property type="entry name" value="N_methyl"/>
    <property type="match status" value="1"/>
</dbReference>
<evidence type="ECO:0008006" key="4">
    <source>
        <dbReference type="Google" id="ProtNLM"/>
    </source>
</evidence>
<keyword evidence="1" id="KW-0472">Membrane</keyword>
<dbReference type="Proteomes" id="UP000176902">
    <property type="component" value="Unassembled WGS sequence"/>
</dbReference>
<protein>
    <recommendedName>
        <fullName evidence="4">Prepilin-type N-terminal cleavage/methylation domain-containing protein</fullName>
    </recommendedName>
</protein>
<reference evidence="2 3" key="1">
    <citation type="journal article" date="2016" name="Nat. Commun.">
        <title>Thousands of microbial genomes shed light on interconnected biogeochemical processes in an aquifer system.</title>
        <authorList>
            <person name="Anantharaman K."/>
            <person name="Brown C.T."/>
            <person name="Hug L.A."/>
            <person name="Sharon I."/>
            <person name="Castelle C.J."/>
            <person name="Probst A.J."/>
            <person name="Thomas B.C."/>
            <person name="Singh A."/>
            <person name="Wilkins M.J."/>
            <person name="Karaoz U."/>
            <person name="Brodie E.L."/>
            <person name="Williams K.H."/>
            <person name="Hubbard S.S."/>
            <person name="Banfield J.F."/>
        </authorList>
    </citation>
    <scope>NUCLEOTIDE SEQUENCE [LARGE SCALE GENOMIC DNA]</scope>
</reference>
<name>A0A1F5JX97_9BACT</name>
<dbReference type="AlphaFoldDB" id="A0A1F5JX97"/>
<keyword evidence="1" id="KW-1133">Transmembrane helix</keyword>
<organism evidence="2 3">
    <name type="scientific">Candidatus Daviesbacteria bacterium RIFCSPHIGHO2_02_FULL_36_13</name>
    <dbReference type="NCBI Taxonomy" id="1797768"/>
    <lineage>
        <taxon>Bacteria</taxon>
        <taxon>Candidatus Daviesiibacteriota</taxon>
    </lineage>
</organism>
<gene>
    <name evidence="2" type="ORF">A3C59_03680</name>
</gene>
<dbReference type="EMBL" id="MFCV01000013">
    <property type="protein sequence ID" value="OGE33190.1"/>
    <property type="molecule type" value="Genomic_DNA"/>
</dbReference>
<evidence type="ECO:0000313" key="3">
    <source>
        <dbReference type="Proteomes" id="UP000176902"/>
    </source>
</evidence>
<dbReference type="InterPro" id="IPR012902">
    <property type="entry name" value="N_methyl_site"/>
</dbReference>
<feature type="transmembrane region" description="Helical" evidence="1">
    <location>
        <begin position="12"/>
        <end position="34"/>
    </location>
</feature>
<dbReference type="STRING" id="1797768.A3C59_03680"/>
<comment type="caution">
    <text evidence="2">The sequence shown here is derived from an EMBL/GenBank/DDBJ whole genome shotgun (WGS) entry which is preliminary data.</text>
</comment>
<evidence type="ECO:0000313" key="2">
    <source>
        <dbReference type="EMBL" id="OGE33190.1"/>
    </source>
</evidence>
<accession>A0A1F5JX97</accession>
<sequence length="167" mass="17913">MKKGNGFTLIELLLYIAVASIIVFTTASMLRFTLESRVKNQTIAEVEQEGAQVMALITQTVRNGTLINSPTIGNSAASLSLVVTDGASSPTVFDLSSGAVRIKEGAGATINLTSSRITVSNLNFQNLSMTDTPNIIRVSFTVTYTNSSGRNEYDFAKTFYGSADLRI</sequence>